<dbReference type="RefSeq" id="XP_008081520.1">
    <property type="nucleotide sequence ID" value="XM_008083329.1"/>
</dbReference>
<evidence type="ECO:0000313" key="2">
    <source>
        <dbReference type="EMBL" id="EPE31245.1"/>
    </source>
</evidence>
<keyword evidence="3" id="KW-1185">Reference proteome</keyword>
<dbReference type="AlphaFoldDB" id="S3D075"/>
<sequence>MDPESEKYEEIQFQPLLDEVSDEEANLPPSKSSRCRISWKRFTIFQTLLILVYTTIYYICSSHPNRPQESPAFGFVPAMTSVPQHLKAFAKHGNHHSPYSQPPSESTSQAWSALLSGGNMRISPSELTPYNATSVSLADGTGYLAKTGFYHELHCLYKLKTHLYPEHYYANASRDYMDEEREHLEHCIEWIRTAAICRGDTTLTLFEWVGDRLETKYPIPHMCYVEDELLSWSRKAGRMVDIDEEGILVGPSGNGGSNLRGDG</sequence>
<dbReference type="Proteomes" id="UP000016922">
    <property type="component" value="Unassembled WGS sequence"/>
</dbReference>
<dbReference type="PANTHER" id="PTHR33365">
    <property type="entry name" value="YALI0B05434P"/>
    <property type="match status" value="1"/>
</dbReference>
<dbReference type="InterPro" id="IPR021765">
    <property type="entry name" value="UstYa-like"/>
</dbReference>
<evidence type="ECO:0000256" key="1">
    <source>
        <dbReference type="ARBA" id="ARBA00035112"/>
    </source>
</evidence>
<dbReference type="STRING" id="1116229.S3D075"/>
<dbReference type="OrthoDB" id="3687641at2759"/>
<dbReference type="KEGG" id="glz:GLAREA_12548"/>
<name>S3D075_GLAL2</name>
<comment type="similarity">
    <text evidence="1">Belongs to the ustYa family.</text>
</comment>
<dbReference type="HOGENOM" id="CLU_042941_2_2_1"/>
<accession>S3D075</accession>
<dbReference type="GeneID" id="19471588"/>
<organism evidence="2 3">
    <name type="scientific">Glarea lozoyensis (strain ATCC 20868 / MF5171)</name>
    <dbReference type="NCBI Taxonomy" id="1116229"/>
    <lineage>
        <taxon>Eukaryota</taxon>
        <taxon>Fungi</taxon>
        <taxon>Dikarya</taxon>
        <taxon>Ascomycota</taxon>
        <taxon>Pezizomycotina</taxon>
        <taxon>Leotiomycetes</taxon>
        <taxon>Helotiales</taxon>
        <taxon>Helotiaceae</taxon>
        <taxon>Glarea</taxon>
    </lineage>
</organism>
<reference evidence="2 3" key="1">
    <citation type="journal article" date="2013" name="BMC Genomics">
        <title>Genomics-driven discovery of the pneumocandin biosynthetic gene cluster in the fungus Glarea lozoyensis.</title>
        <authorList>
            <person name="Chen L."/>
            <person name="Yue Q."/>
            <person name="Zhang X."/>
            <person name="Xiang M."/>
            <person name="Wang C."/>
            <person name="Li S."/>
            <person name="Che Y."/>
            <person name="Ortiz-Lopez F.J."/>
            <person name="Bills G.F."/>
            <person name="Liu X."/>
            <person name="An Z."/>
        </authorList>
    </citation>
    <scope>NUCLEOTIDE SEQUENCE [LARGE SCALE GENOMIC DNA]</scope>
    <source>
        <strain evidence="3">ATCC 20868 / MF5171</strain>
    </source>
</reference>
<dbReference type="PANTHER" id="PTHR33365:SF7">
    <property type="entry name" value="TAT PATHWAY SIGNAL SEQUENCE"/>
    <property type="match status" value="1"/>
</dbReference>
<dbReference type="Pfam" id="PF11807">
    <property type="entry name" value="UstYa"/>
    <property type="match status" value="1"/>
</dbReference>
<gene>
    <name evidence="2" type="ORF">GLAREA_12548</name>
</gene>
<evidence type="ECO:0008006" key="4">
    <source>
        <dbReference type="Google" id="ProtNLM"/>
    </source>
</evidence>
<proteinExistence type="inferred from homology"/>
<evidence type="ECO:0000313" key="3">
    <source>
        <dbReference type="Proteomes" id="UP000016922"/>
    </source>
</evidence>
<protein>
    <recommendedName>
        <fullName evidence="4">Tat pathway signal sequence protein</fullName>
    </recommendedName>
</protein>
<dbReference type="eggNOG" id="ENOG502SRWG">
    <property type="taxonomic scope" value="Eukaryota"/>
</dbReference>
<dbReference type="GO" id="GO:0043386">
    <property type="term" value="P:mycotoxin biosynthetic process"/>
    <property type="evidence" value="ECO:0007669"/>
    <property type="project" value="InterPro"/>
</dbReference>
<dbReference type="EMBL" id="KE145362">
    <property type="protein sequence ID" value="EPE31245.1"/>
    <property type="molecule type" value="Genomic_DNA"/>
</dbReference>